<feature type="domain" description="Aminoglycoside phosphotransferase" evidence="1">
    <location>
        <begin position="37"/>
        <end position="251"/>
    </location>
</feature>
<proteinExistence type="predicted"/>
<dbReference type="InterPro" id="IPR002575">
    <property type="entry name" value="Aminoglycoside_PTrfase"/>
</dbReference>
<evidence type="ECO:0000259" key="1">
    <source>
        <dbReference type="Pfam" id="PF01636"/>
    </source>
</evidence>
<evidence type="ECO:0000313" key="3">
    <source>
        <dbReference type="Proteomes" id="UP001500305"/>
    </source>
</evidence>
<comment type="caution">
    <text evidence="2">The sequence shown here is derived from an EMBL/GenBank/DDBJ whole genome shotgun (WGS) entry which is preliminary data.</text>
</comment>
<sequence length="299" mass="33118">MTTTTPAGGFAALELTEILRRACEAVGEDPTGAILLRGHTNAVVRLATAPVVVKIARRGTRLADVQRTVRLVEWLQSMDFPTAPLHPVRQPLDPDGHPVTFWTYLTQSQHPVAAELLADPLRRLHALPEPPVRLPAVDTVGAIRRSLAAIAVLPDDEHTFLSTLVDGLERDLASVRYELRPGVIQGDPQHRNALHFEGRAVLCDWDTASLGQPEWDLVTMEIHCRRFGYGQDHYKAFATAYGFDVTAWEGYRTLSALRELRMITTNAKKAPPHSAALAEVRNRIDGLRQADSTLAWNIL</sequence>
<dbReference type="RefSeq" id="WP_344638170.1">
    <property type="nucleotide sequence ID" value="NZ_BAAATR010000020.1"/>
</dbReference>
<dbReference type="EMBL" id="BAAATR010000020">
    <property type="protein sequence ID" value="GAA2255327.1"/>
    <property type="molecule type" value="Genomic_DNA"/>
</dbReference>
<name>A0ABN3EDE6_9ACTN</name>
<dbReference type="SUPFAM" id="SSF56112">
    <property type="entry name" value="Protein kinase-like (PK-like)"/>
    <property type="match status" value="1"/>
</dbReference>
<evidence type="ECO:0000313" key="2">
    <source>
        <dbReference type="EMBL" id="GAA2255327.1"/>
    </source>
</evidence>
<dbReference type="Proteomes" id="UP001500305">
    <property type="component" value="Unassembled WGS sequence"/>
</dbReference>
<protein>
    <submittedName>
        <fullName evidence="2">Aminoglycoside phosphotransferase family protein</fullName>
    </submittedName>
</protein>
<dbReference type="Gene3D" id="3.90.1200.10">
    <property type="match status" value="1"/>
</dbReference>
<gene>
    <name evidence="2" type="ORF">GCM10010430_43920</name>
</gene>
<dbReference type="InterPro" id="IPR011009">
    <property type="entry name" value="Kinase-like_dom_sf"/>
</dbReference>
<keyword evidence="3" id="KW-1185">Reference proteome</keyword>
<dbReference type="Pfam" id="PF01636">
    <property type="entry name" value="APH"/>
    <property type="match status" value="1"/>
</dbReference>
<organism evidence="2 3">
    <name type="scientific">Kitasatospora cystarginea</name>
    <dbReference type="NCBI Taxonomy" id="58350"/>
    <lineage>
        <taxon>Bacteria</taxon>
        <taxon>Bacillati</taxon>
        <taxon>Actinomycetota</taxon>
        <taxon>Actinomycetes</taxon>
        <taxon>Kitasatosporales</taxon>
        <taxon>Streptomycetaceae</taxon>
        <taxon>Kitasatospora</taxon>
    </lineage>
</organism>
<reference evidence="2 3" key="1">
    <citation type="journal article" date="2019" name="Int. J. Syst. Evol. Microbiol.">
        <title>The Global Catalogue of Microorganisms (GCM) 10K type strain sequencing project: providing services to taxonomists for standard genome sequencing and annotation.</title>
        <authorList>
            <consortium name="The Broad Institute Genomics Platform"/>
            <consortium name="The Broad Institute Genome Sequencing Center for Infectious Disease"/>
            <person name="Wu L."/>
            <person name="Ma J."/>
        </authorList>
    </citation>
    <scope>NUCLEOTIDE SEQUENCE [LARGE SCALE GENOMIC DNA]</scope>
    <source>
        <strain evidence="2 3">JCM 7356</strain>
    </source>
</reference>
<accession>A0ABN3EDE6</accession>